<accession>A0ABV6NMM2</accession>
<evidence type="ECO:0000313" key="14">
    <source>
        <dbReference type="Proteomes" id="UP001589833"/>
    </source>
</evidence>
<comment type="cofactor">
    <cofactor evidence="1">
        <name>Mn(2+)</name>
        <dbReference type="ChEBI" id="CHEBI:29035"/>
    </cofactor>
</comment>
<dbReference type="PANTHER" id="PTHR34699">
    <property type="match status" value="1"/>
</dbReference>
<comment type="cofactor">
    <cofactor evidence="2">
        <name>Mg(2+)</name>
        <dbReference type="ChEBI" id="CHEBI:18420"/>
    </cofactor>
</comment>
<comment type="catalytic activity">
    <reaction evidence="11">
        <text>XTP + H2O = XDP + phosphate + H(+)</text>
        <dbReference type="Rhea" id="RHEA:28406"/>
        <dbReference type="ChEBI" id="CHEBI:15377"/>
        <dbReference type="ChEBI" id="CHEBI:15378"/>
        <dbReference type="ChEBI" id="CHEBI:43474"/>
        <dbReference type="ChEBI" id="CHEBI:59884"/>
        <dbReference type="ChEBI" id="CHEBI:61314"/>
        <dbReference type="EC" id="3.6.1.73"/>
    </reaction>
</comment>
<dbReference type="EC" id="3.6.1.73" evidence="9"/>
<name>A0ABV6NMM2_9BACI</name>
<evidence type="ECO:0000256" key="2">
    <source>
        <dbReference type="ARBA" id="ARBA00001946"/>
    </source>
</evidence>
<evidence type="ECO:0000256" key="4">
    <source>
        <dbReference type="ARBA" id="ARBA00022741"/>
    </source>
</evidence>
<dbReference type="RefSeq" id="WP_273844572.1">
    <property type="nucleotide sequence ID" value="NZ_JAQQWT010000009.1"/>
</dbReference>
<dbReference type="PANTHER" id="PTHR34699:SF2">
    <property type="entry name" value="NON-CANONICAL PURINE NTP PHOSPHATASE_PRRC1 DOMAIN-CONTAINING PROTEIN"/>
    <property type="match status" value="1"/>
</dbReference>
<keyword evidence="14" id="KW-1185">Reference proteome</keyword>
<keyword evidence="5" id="KW-0378">Hydrolase</keyword>
<keyword evidence="7" id="KW-0546">Nucleotide metabolism</keyword>
<proteinExistence type="predicted"/>
<evidence type="ECO:0000256" key="10">
    <source>
        <dbReference type="ARBA" id="ARBA00048174"/>
    </source>
</evidence>
<sequence length="173" mass="18533">MIVAIGTKNPAKVHAVQDTLIRERLTFVPVKIDSGVADQPFSDEETLAGAKNRAEGALVITNATLAFGLEGGVQETKSGLMLCNWGVLAHQDGGKWYAGGAKLPLPDLVVKRLYAGEELADIMASLTGQADIRKKEGAMGIYTAGWVTRKALFSHLVKLLYGQFIASRGDVQH</sequence>
<dbReference type="InterPro" id="IPR050299">
    <property type="entry name" value="YjjX_NTPase"/>
</dbReference>
<evidence type="ECO:0000256" key="5">
    <source>
        <dbReference type="ARBA" id="ARBA00022801"/>
    </source>
</evidence>
<evidence type="ECO:0000259" key="12">
    <source>
        <dbReference type="Pfam" id="PF01931"/>
    </source>
</evidence>
<gene>
    <name evidence="13" type="ORF">ACFFH4_24415</name>
</gene>
<organism evidence="13 14">
    <name type="scientific">Halalkalibacter alkalisediminis</name>
    <dbReference type="NCBI Taxonomy" id="935616"/>
    <lineage>
        <taxon>Bacteria</taxon>
        <taxon>Bacillati</taxon>
        <taxon>Bacillota</taxon>
        <taxon>Bacilli</taxon>
        <taxon>Bacillales</taxon>
        <taxon>Bacillaceae</taxon>
        <taxon>Halalkalibacter</taxon>
    </lineage>
</organism>
<comment type="caution">
    <text evidence="13">The sequence shown here is derived from an EMBL/GenBank/DDBJ whole genome shotgun (WGS) entry which is preliminary data.</text>
</comment>
<evidence type="ECO:0000256" key="3">
    <source>
        <dbReference type="ARBA" id="ARBA00022723"/>
    </source>
</evidence>
<dbReference type="InterPro" id="IPR026533">
    <property type="entry name" value="NTPase/PRRC1"/>
</dbReference>
<evidence type="ECO:0000313" key="13">
    <source>
        <dbReference type="EMBL" id="MFC0562017.1"/>
    </source>
</evidence>
<dbReference type="Proteomes" id="UP001589833">
    <property type="component" value="Unassembled WGS sequence"/>
</dbReference>
<dbReference type="SUPFAM" id="SSF52972">
    <property type="entry name" value="ITPase-like"/>
    <property type="match status" value="1"/>
</dbReference>
<evidence type="ECO:0000256" key="9">
    <source>
        <dbReference type="ARBA" id="ARBA00038901"/>
    </source>
</evidence>
<comment type="catalytic activity">
    <reaction evidence="10">
        <text>ITP + H2O = IDP + phosphate + H(+)</text>
        <dbReference type="Rhea" id="RHEA:28330"/>
        <dbReference type="ChEBI" id="CHEBI:15377"/>
        <dbReference type="ChEBI" id="CHEBI:15378"/>
        <dbReference type="ChEBI" id="CHEBI:43474"/>
        <dbReference type="ChEBI" id="CHEBI:58280"/>
        <dbReference type="ChEBI" id="CHEBI:61402"/>
        <dbReference type="EC" id="3.6.1.73"/>
    </reaction>
</comment>
<evidence type="ECO:0000256" key="8">
    <source>
        <dbReference type="ARBA" id="ARBA00023211"/>
    </source>
</evidence>
<dbReference type="InterPro" id="IPR029001">
    <property type="entry name" value="ITPase-like_fam"/>
</dbReference>
<evidence type="ECO:0000256" key="11">
    <source>
        <dbReference type="ARBA" id="ARBA00048781"/>
    </source>
</evidence>
<evidence type="ECO:0000256" key="1">
    <source>
        <dbReference type="ARBA" id="ARBA00001936"/>
    </source>
</evidence>
<evidence type="ECO:0000256" key="6">
    <source>
        <dbReference type="ARBA" id="ARBA00022842"/>
    </source>
</evidence>
<dbReference type="NCBIfam" id="NF002850">
    <property type="entry name" value="PRK03114.1"/>
    <property type="match status" value="1"/>
</dbReference>
<dbReference type="Pfam" id="PF01931">
    <property type="entry name" value="NTPase_I-T"/>
    <property type="match status" value="1"/>
</dbReference>
<reference evidence="13 14" key="1">
    <citation type="submission" date="2024-09" db="EMBL/GenBank/DDBJ databases">
        <authorList>
            <person name="Sun Q."/>
            <person name="Mori K."/>
        </authorList>
    </citation>
    <scope>NUCLEOTIDE SEQUENCE [LARGE SCALE GENOMIC DNA]</scope>
    <source>
        <strain evidence="13 14">NCAIM B.02301</strain>
    </source>
</reference>
<evidence type="ECO:0000256" key="7">
    <source>
        <dbReference type="ARBA" id="ARBA00023080"/>
    </source>
</evidence>
<protein>
    <recommendedName>
        <fullName evidence="9">inosine/xanthosine triphosphatase</fullName>
        <ecNumber evidence="9">3.6.1.73</ecNumber>
    </recommendedName>
</protein>
<feature type="domain" description="Non-canonical purine NTP phosphatase/PRRC1" evidence="12">
    <location>
        <begin position="6"/>
        <end position="158"/>
    </location>
</feature>
<dbReference type="EMBL" id="JBHLTR010000102">
    <property type="protein sequence ID" value="MFC0562017.1"/>
    <property type="molecule type" value="Genomic_DNA"/>
</dbReference>
<keyword evidence="4" id="KW-0547">Nucleotide-binding</keyword>
<dbReference type="Gene3D" id="3.90.950.10">
    <property type="match status" value="1"/>
</dbReference>
<keyword evidence="6" id="KW-0460">Magnesium</keyword>
<keyword evidence="3" id="KW-0479">Metal-binding</keyword>
<keyword evidence="8" id="KW-0464">Manganese</keyword>